<organism evidence="10 11">
    <name type="scientific">Zasmidium cellare</name>
    <name type="common">Wine cellar mold</name>
    <name type="synonym">Racodium cellare</name>
    <dbReference type="NCBI Taxonomy" id="395010"/>
    <lineage>
        <taxon>Eukaryota</taxon>
        <taxon>Fungi</taxon>
        <taxon>Dikarya</taxon>
        <taxon>Ascomycota</taxon>
        <taxon>Pezizomycotina</taxon>
        <taxon>Dothideomycetes</taxon>
        <taxon>Dothideomycetidae</taxon>
        <taxon>Mycosphaerellales</taxon>
        <taxon>Mycosphaerellaceae</taxon>
        <taxon>Zasmidium</taxon>
    </lineage>
</organism>
<evidence type="ECO:0000256" key="8">
    <source>
        <dbReference type="ARBA" id="ARBA00023326"/>
    </source>
</evidence>
<evidence type="ECO:0000256" key="7">
    <source>
        <dbReference type="ARBA" id="ARBA00023277"/>
    </source>
</evidence>
<name>A0ABR0ECB9_ZASCE</name>
<sequence length="359" mass="38341">MHLPPTTLSTLLALKPPILSPGCHTPQPLPQDLVPGGPSLNLTLSSSLSSPNTTHQTRHYNLHLPQSYIPTTPLPLILIYHGQGQNTTSIERYTLFSTAQPDSITVYPAGVNNQFLGDPVAPPSTEINDIQFTSDLLDHLTSTYCIDTSRVYAAGFSNGGGLTGLLACNSTVGSRFAALAGVAAAHYPDEQLSEPLFGEGCVGGGKVPYLEIHGTNDKIIDYQGHNGDQPASIPLPEWMGKMARLNNCTPTAAGTGGLIGFETNSTQVLNGGNVTRYSWSCDGREDVVVHYKVEGLGHGWPGTVAVGGILDEYRGGPTSWNATEVVRGWFGRWTRGSGFVEQGEVEAFGEFVRGWTYEG</sequence>
<proteinExistence type="predicted"/>
<keyword evidence="4" id="KW-0858">Xylan degradation</keyword>
<evidence type="ECO:0000256" key="5">
    <source>
        <dbReference type="ARBA" id="ARBA00022729"/>
    </source>
</evidence>
<gene>
    <name evidence="10" type="ORF">PRZ48_009305</name>
</gene>
<dbReference type="Gene3D" id="3.40.50.1820">
    <property type="entry name" value="alpha/beta hydrolase"/>
    <property type="match status" value="1"/>
</dbReference>
<evidence type="ECO:0000256" key="9">
    <source>
        <dbReference type="ARBA" id="ARBA00034075"/>
    </source>
</evidence>
<comment type="caution">
    <text evidence="10">The sequence shown here is derived from an EMBL/GenBank/DDBJ whole genome shotgun (WGS) entry which is preliminary data.</text>
</comment>
<dbReference type="SUPFAM" id="SSF53474">
    <property type="entry name" value="alpha/beta-Hydrolases"/>
    <property type="match status" value="1"/>
</dbReference>
<protein>
    <recommendedName>
        <fullName evidence="2">feruloyl esterase</fullName>
        <ecNumber evidence="2">3.1.1.73</ecNumber>
    </recommendedName>
</protein>
<keyword evidence="6" id="KW-0378">Hydrolase</keyword>
<evidence type="ECO:0000256" key="6">
    <source>
        <dbReference type="ARBA" id="ARBA00022801"/>
    </source>
</evidence>
<evidence type="ECO:0000256" key="3">
    <source>
        <dbReference type="ARBA" id="ARBA00022525"/>
    </source>
</evidence>
<dbReference type="PANTHER" id="PTHR38050">
    <property type="match status" value="1"/>
</dbReference>
<evidence type="ECO:0000256" key="2">
    <source>
        <dbReference type="ARBA" id="ARBA00013091"/>
    </source>
</evidence>
<evidence type="ECO:0000313" key="10">
    <source>
        <dbReference type="EMBL" id="KAK4498795.1"/>
    </source>
</evidence>
<keyword evidence="8" id="KW-0624">Polysaccharide degradation</keyword>
<evidence type="ECO:0000256" key="4">
    <source>
        <dbReference type="ARBA" id="ARBA00022651"/>
    </source>
</evidence>
<keyword evidence="11" id="KW-1185">Reference proteome</keyword>
<dbReference type="EC" id="3.1.1.73" evidence="2"/>
<comment type="subcellular location">
    <subcellularLocation>
        <location evidence="1">Secreted</location>
    </subcellularLocation>
</comment>
<keyword evidence="3" id="KW-0964">Secreted</keyword>
<dbReference type="PANTHER" id="PTHR38050:SF2">
    <property type="entry name" value="FERULOYL ESTERASE C-RELATED"/>
    <property type="match status" value="1"/>
</dbReference>
<keyword evidence="5" id="KW-0732">Signal</keyword>
<comment type="catalytic activity">
    <reaction evidence="9">
        <text>feruloyl-polysaccharide + H2O = ferulate + polysaccharide.</text>
        <dbReference type="EC" id="3.1.1.73"/>
    </reaction>
</comment>
<dbReference type="InterPro" id="IPR029058">
    <property type="entry name" value="AB_hydrolase_fold"/>
</dbReference>
<dbReference type="EMBL" id="JAXOVC010000007">
    <property type="protein sequence ID" value="KAK4498795.1"/>
    <property type="molecule type" value="Genomic_DNA"/>
</dbReference>
<evidence type="ECO:0000256" key="1">
    <source>
        <dbReference type="ARBA" id="ARBA00004613"/>
    </source>
</evidence>
<dbReference type="Proteomes" id="UP001305779">
    <property type="component" value="Unassembled WGS sequence"/>
</dbReference>
<dbReference type="InterPro" id="IPR043595">
    <property type="entry name" value="FaeB/C/D"/>
</dbReference>
<evidence type="ECO:0000313" key="11">
    <source>
        <dbReference type="Proteomes" id="UP001305779"/>
    </source>
</evidence>
<reference evidence="10 11" key="1">
    <citation type="journal article" date="2023" name="G3 (Bethesda)">
        <title>A chromosome-level genome assembly of Zasmidium syzygii isolated from banana leaves.</title>
        <authorList>
            <person name="van Westerhoven A.C."/>
            <person name="Mehrabi R."/>
            <person name="Talebi R."/>
            <person name="Steentjes M.B.F."/>
            <person name="Corcolon B."/>
            <person name="Chong P.A."/>
            <person name="Kema G.H.J."/>
            <person name="Seidl M.F."/>
        </authorList>
    </citation>
    <scope>NUCLEOTIDE SEQUENCE [LARGE SCALE GENOMIC DNA]</scope>
    <source>
        <strain evidence="10 11">P124</strain>
    </source>
</reference>
<keyword evidence="7" id="KW-0119">Carbohydrate metabolism</keyword>
<accession>A0ABR0ECB9</accession>